<accession>A0A0E9XZ04</accession>
<dbReference type="EMBL" id="GBXM01001487">
    <property type="protein sequence ID" value="JAI07091.1"/>
    <property type="molecule type" value="Transcribed_RNA"/>
</dbReference>
<reference evidence="1" key="1">
    <citation type="submission" date="2014-11" db="EMBL/GenBank/DDBJ databases">
        <authorList>
            <person name="Amaro Gonzalez C."/>
        </authorList>
    </citation>
    <scope>NUCLEOTIDE SEQUENCE</scope>
</reference>
<protein>
    <submittedName>
        <fullName evidence="1">Uncharacterized protein</fullName>
    </submittedName>
</protein>
<name>A0A0E9XZ04_ANGAN</name>
<proteinExistence type="predicted"/>
<organism evidence="1">
    <name type="scientific">Anguilla anguilla</name>
    <name type="common">European freshwater eel</name>
    <name type="synonym">Muraena anguilla</name>
    <dbReference type="NCBI Taxonomy" id="7936"/>
    <lineage>
        <taxon>Eukaryota</taxon>
        <taxon>Metazoa</taxon>
        <taxon>Chordata</taxon>
        <taxon>Craniata</taxon>
        <taxon>Vertebrata</taxon>
        <taxon>Euteleostomi</taxon>
        <taxon>Actinopterygii</taxon>
        <taxon>Neopterygii</taxon>
        <taxon>Teleostei</taxon>
        <taxon>Anguilliformes</taxon>
        <taxon>Anguillidae</taxon>
        <taxon>Anguilla</taxon>
    </lineage>
</organism>
<dbReference type="AlphaFoldDB" id="A0A0E9XZ04"/>
<sequence>MLHHHVSTVAQNGQTALGRAYRVFFPRIFNFSGWLECTGWKTKKKKEETEWSYIVLDNPFVKYTRICDAWVRLPSKIAVRNTTRVVYGVVVLFSTAWLE</sequence>
<reference evidence="1" key="2">
    <citation type="journal article" date="2015" name="Fish Shellfish Immunol.">
        <title>Early steps in the European eel (Anguilla anguilla)-Vibrio vulnificus interaction in the gills: Role of the RtxA13 toxin.</title>
        <authorList>
            <person name="Callol A."/>
            <person name="Pajuelo D."/>
            <person name="Ebbesson L."/>
            <person name="Teles M."/>
            <person name="MacKenzie S."/>
            <person name="Amaro C."/>
        </authorList>
    </citation>
    <scope>NUCLEOTIDE SEQUENCE</scope>
</reference>
<evidence type="ECO:0000313" key="1">
    <source>
        <dbReference type="EMBL" id="JAI07091.1"/>
    </source>
</evidence>